<dbReference type="VEuPathDB" id="FungiDB:PPTG_22046"/>
<evidence type="ECO:0000313" key="2">
    <source>
        <dbReference type="EMBL" id="ETL98955.1"/>
    </source>
</evidence>
<dbReference type="Proteomes" id="UP000054423">
    <property type="component" value="Unassembled WGS sequence"/>
</dbReference>
<proteinExistence type="predicted"/>
<name>W2LQP5_PHYNI</name>
<reference evidence="2" key="1">
    <citation type="submission" date="2013-11" db="EMBL/GenBank/DDBJ databases">
        <title>The Genome Sequence of Phytophthora parasitica CHvinca01.</title>
        <authorList>
            <consortium name="The Broad Institute Genomics Platform"/>
            <person name="Russ C."/>
            <person name="Tyler B."/>
            <person name="Panabieres F."/>
            <person name="Shan W."/>
            <person name="Tripathy S."/>
            <person name="Grunwald N."/>
            <person name="Machado M."/>
            <person name="Johnson C.S."/>
            <person name="Arredondo F."/>
            <person name="Hong C."/>
            <person name="Coffey M."/>
            <person name="Young S.K."/>
            <person name="Zeng Q."/>
            <person name="Gargeya S."/>
            <person name="Fitzgerald M."/>
            <person name="Abouelleil A."/>
            <person name="Alvarado L."/>
            <person name="Chapman S.B."/>
            <person name="Gainer-Dewar J."/>
            <person name="Goldberg J."/>
            <person name="Griggs A."/>
            <person name="Gujja S."/>
            <person name="Hansen M."/>
            <person name="Howarth C."/>
            <person name="Imamovic A."/>
            <person name="Ireland A."/>
            <person name="Larimer J."/>
            <person name="McCowan C."/>
            <person name="Murphy C."/>
            <person name="Pearson M."/>
            <person name="Poon T.W."/>
            <person name="Priest M."/>
            <person name="Roberts A."/>
            <person name="Saif S."/>
            <person name="Shea T."/>
            <person name="Sykes S."/>
            <person name="Wortman J."/>
            <person name="Nusbaum C."/>
            <person name="Birren B."/>
        </authorList>
    </citation>
    <scope>NUCLEOTIDE SEQUENCE [LARGE SCALE GENOMIC DNA]</scope>
    <source>
        <strain evidence="2">CHvinca01</strain>
    </source>
</reference>
<organism evidence="2">
    <name type="scientific">Phytophthora nicotianae</name>
    <name type="common">Potato buckeye rot agent</name>
    <name type="synonym">Phytophthora parasitica</name>
    <dbReference type="NCBI Taxonomy" id="4792"/>
    <lineage>
        <taxon>Eukaryota</taxon>
        <taxon>Sar</taxon>
        <taxon>Stramenopiles</taxon>
        <taxon>Oomycota</taxon>
        <taxon>Peronosporomycetes</taxon>
        <taxon>Peronosporales</taxon>
        <taxon>Peronosporaceae</taxon>
        <taxon>Phytophthora</taxon>
    </lineage>
</organism>
<sequence>MASRSPLREGKETDSYYMMFDSSDEEEEDAIAEPQEITNGIDRQQDLFQAAQRKPGGRLRACPAPEETVIHGQRGGCPVRASRSAPDPSEGLHHLSVLPENWPNWSSCEDMFWAWVETLKYSPTELQELREDRLLSKILDQRDLRFGFVHLVSKRQLPTGIQKCAASSAPYELGYGVSSTSVPRSGKKPRTTYEAATAFVPRSRQPSDSLPEAVQSAPMSSRSGHNPSTSQEAGAYREAAAPGVSAPRVSGPLRIGQGGAEGPEVDRLRQRVLVLEIALGLGAGGDTAALAGNQGVLARLAERLDQLQHEVSDLHGWVDRRAFSSNLDEAFRMIRRVEGCNHVRRRRGWTKVGLRVSNPRRTMVPLETSNIKRRCVVIDFGKSMVYDAPRPVNGPMKRCFNLLLRTELLVSS</sequence>
<dbReference type="OrthoDB" id="126917at2759"/>
<dbReference type="EMBL" id="KI678428">
    <property type="protein sequence ID" value="ETL98955.1"/>
    <property type="molecule type" value="Genomic_DNA"/>
</dbReference>
<protein>
    <submittedName>
        <fullName evidence="2">Uncharacterized protein</fullName>
    </submittedName>
</protein>
<dbReference type="AlphaFoldDB" id="W2LQP5"/>
<evidence type="ECO:0000256" key="1">
    <source>
        <dbReference type="SAM" id="MobiDB-lite"/>
    </source>
</evidence>
<feature type="non-terminal residue" evidence="2">
    <location>
        <position position="412"/>
    </location>
</feature>
<feature type="compositionally biased region" description="Polar residues" evidence="1">
    <location>
        <begin position="217"/>
        <end position="232"/>
    </location>
</feature>
<gene>
    <name evidence="2" type="ORF">L917_04074</name>
</gene>
<feature type="region of interest" description="Disordered" evidence="1">
    <location>
        <begin position="197"/>
        <end position="261"/>
    </location>
</feature>
<dbReference type="VEuPathDB" id="FungiDB:PPTG_19702"/>
<feature type="region of interest" description="Disordered" evidence="1">
    <location>
        <begin position="70"/>
        <end position="90"/>
    </location>
</feature>
<accession>W2LQP5</accession>